<dbReference type="PANTHER" id="PTHR33324:SF2">
    <property type="entry name" value="MYB_SANT-LIKE DNA-BINDING DOMAIN-CONTAINING PROTEIN"/>
    <property type="match status" value="1"/>
</dbReference>
<dbReference type="PANTHER" id="PTHR33324">
    <property type="entry name" value="EXPRESSED PROTEIN"/>
    <property type="match status" value="1"/>
</dbReference>
<organism evidence="2 3">
    <name type="scientific">Phytophthora megakarya</name>
    <dbReference type="NCBI Taxonomy" id="4795"/>
    <lineage>
        <taxon>Eukaryota</taxon>
        <taxon>Sar</taxon>
        <taxon>Stramenopiles</taxon>
        <taxon>Oomycota</taxon>
        <taxon>Peronosporomycetes</taxon>
        <taxon>Peronosporales</taxon>
        <taxon>Peronosporaceae</taxon>
        <taxon>Phytophthora</taxon>
    </lineage>
</organism>
<feature type="coiled-coil region" evidence="1">
    <location>
        <begin position="150"/>
        <end position="184"/>
    </location>
</feature>
<evidence type="ECO:0000256" key="1">
    <source>
        <dbReference type="SAM" id="Coils"/>
    </source>
</evidence>
<dbReference type="EMBL" id="NBNE01007445">
    <property type="protein sequence ID" value="OWZ00655.1"/>
    <property type="molecule type" value="Genomic_DNA"/>
</dbReference>
<gene>
    <name evidence="2" type="ORF">PHMEG_00028111</name>
</gene>
<proteinExistence type="predicted"/>
<sequence length="227" mass="26280">MEVLLKWFSVPGNAKRWQDSSGRKDGARGILIDEIHQLLLDHGITHRSRGSIDTKIWGLMHSFEKVEHWLRKKGLHHIDPDSRIERKVLRTCPYYRELACSLKPSQLASTLNNETHQDAYSDDDEEDVVSIGSKRVSTDDEDKSLNEVRMEELSETADTYDSDLAKLMEAEKEVRREIFKLEIQAKRDEAICVRVGMRKELLELGISIEEVDRLMPMPGQNNYSEDR</sequence>
<keyword evidence="1" id="KW-0175">Coiled coil</keyword>
<evidence type="ECO:0000313" key="3">
    <source>
        <dbReference type="Proteomes" id="UP000198211"/>
    </source>
</evidence>
<comment type="caution">
    <text evidence="2">The sequence shown here is derived from an EMBL/GenBank/DDBJ whole genome shotgun (WGS) entry which is preliminary data.</text>
</comment>
<name>A0A225V5R0_9STRA</name>
<protein>
    <submittedName>
        <fullName evidence="2">Uncharacterized protein</fullName>
    </submittedName>
</protein>
<dbReference type="Proteomes" id="UP000198211">
    <property type="component" value="Unassembled WGS sequence"/>
</dbReference>
<reference evidence="3" key="1">
    <citation type="submission" date="2017-03" db="EMBL/GenBank/DDBJ databases">
        <title>Phytopthora megakarya and P. palmivora, two closely related causual agents of cacao black pod achieved similar genome size and gene model numbers by different mechanisms.</title>
        <authorList>
            <person name="Ali S."/>
            <person name="Shao J."/>
            <person name="Larry D.J."/>
            <person name="Kronmiller B."/>
            <person name="Shen D."/>
            <person name="Strem M.D."/>
            <person name="Melnick R.L."/>
            <person name="Guiltinan M.J."/>
            <person name="Tyler B.M."/>
            <person name="Meinhardt L.W."/>
            <person name="Bailey B.A."/>
        </authorList>
    </citation>
    <scope>NUCLEOTIDE SEQUENCE [LARGE SCALE GENOMIC DNA]</scope>
    <source>
        <strain evidence="3">zdho120</strain>
    </source>
</reference>
<evidence type="ECO:0000313" key="2">
    <source>
        <dbReference type="EMBL" id="OWZ00655.1"/>
    </source>
</evidence>
<dbReference type="AlphaFoldDB" id="A0A225V5R0"/>
<keyword evidence="3" id="KW-1185">Reference proteome</keyword>
<accession>A0A225V5R0</accession>
<dbReference type="OrthoDB" id="96345at2759"/>